<gene>
    <name evidence="1" type="ORF">IQ16_07315</name>
</gene>
<dbReference type="Gene3D" id="3.50.50.60">
    <property type="entry name" value="FAD/NAD(P)-binding domain"/>
    <property type="match status" value="1"/>
</dbReference>
<comment type="caution">
    <text evidence="1">The sequence shown here is derived from an EMBL/GenBank/DDBJ whole genome shotgun (WGS) entry which is preliminary data.</text>
</comment>
<organism evidence="1 2">
    <name type="scientific">Bradyrhizobium huanghuaihaiense</name>
    <dbReference type="NCBI Taxonomy" id="990078"/>
    <lineage>
        <taxon>Bacteria</taxon>
        <taxon>Pseudomonadati</taxon>
        <taxon>Pseudomonadota</taxon>
        <taxon>Alphaproteobacteria</taxon>
        <taxon>Hyphomicrobiales</taxon>
        <taxon>Nitrobacteraceae</taxon>
        <taxon>Bradyrhizobium</taxon>
    </lineage>
</organism>
<dbReference type="Proteomes" id="UP000316291">
    <property type="component" value="Unassembled WGS sequence"/>
</dbReference>
<dbReference type="EMBL" id="VLLA01000028">
    <property type="protein sequence ID" value="TWI60963.1"/>
    <property type="molecule type" value="Genomic_DNA"/>
</dbReference>
<dbReference type="GO" id="GO:0051213">
    <property type="term" value="F:dioxygenase activity"/>
    <property type="evidence" value="ECO:0007669"/>
    <property type="project" value="UniProtKB-KW"/>
</dbReference>
<keyword evidence="1" id="KW-0560">Oxidoreductase</keyword>
<keyword evidence="2" id="KW-1185">Reference proteome</keyword>
<dbReference type="InterPro" id="IPR036188">
    <property type="entry name" value="FAD/NAD-bd_sf"/>
</dbReference>
<sequence length="55" mass="5994">MVVIGNESTLPYERPPLSKAVLSDEVNPGPKLIVTSERLAELGDRLSPGQRSDFN</sequence>
<evidence type="ECO:0000313" key="2">
    <source>
        <dbReference type="Proteomes" id="UP000316291"/>
    </source>
</evidence>
<reference evidence="1 2" key="1">
    <citation type="journal article" date="2015" name="Stand. Genomic Sci.">
        <title>Genomic Encyclopedia of Bacterial and Archaeal Type Strains, Phase III: the genomes of soil and plant-associated and newly described type strains.</title>
        <authorList>
            <person name="Whitman W.B."/>
            <person name="Woyke T."/>
            <person name="Klenk H.P."/>
            <person name="Zhou Y."/>
            <person name="Lilburn T.G."/>
            <person name="Beck B.J."/>
            <person name="De Vos P."/>
            <person name="Vandamme P."/>
            <person name="Eisen J.A."/>
            <person name="Garrity G."/>
            <person name="Hugenholtz P."/>
            <person name="Kyrpides N.C."/>
        </authorList>
    </citation>
    <scope>NUCLEOTIDE SEQUENCE [LARGE SCALE GENOMIC DNA]</scope>
    <source>
        <strain evidence="1 2">CGMCC 1.10948</strain>
    </source>
</reference>
<keyword evidence="1" id="KW-0223">Dioxygenase</keyword>
<name>A0A562QWH2_9BRAD</name>
<accession>A0A562QWH2</accession>
<dbReference type="AlphaFoldDB" id="A0A562QWH2"/>
<proteinExistence type="predicted"/>
<protein>
    <submittedName>
        <fullName evidence="1">3-phenylpropionate/trans-cinnamate dioxygenase ferredoxin reductase subunit</fullName>
    </submittedName>
</protein>
<evidence type="ECO:0000313" key="1">
    <source>
        <dbReference type="EMBL" id="TWI60963.1"/>
    </source>
</evidence>